<dbReference type="Proteomes" id="UP001525379">
    <property type="component" value="Unassembled WGS sequence"/>
</dbReference>
<dbReference type="RefSeq" id="WP_260103615.1">
    <property type="nucleotide sequence ID" value="NZ_JALXSQ010000002.1"/>
</dbReference>
<feature type="transmembrane region" description="Helical" evidence="6">
    <location>
        <begin position="170"/>
        <end position="189"/>
    </location>
</feature>
<dbReference type="Gene3D" id="1.20.1250.20">
    <property type="entry name" value="MFS general substrate transporter like domains"/>
    <property type="match status" value="1"/>
</dbReference>
<evidence type="ECO:0000256" key="3">
    <source>
        <dbReference type="ARBA" id="ARBA00022692"/>
    </source>
</evidence>
<dbReference type="PANTHER" id="PTHR43124:SF3">
    <property type="entry name" value="CHLORAMPHENICOL EFFLUX PUMP RV0191"/>
    <property type="match status" value="1"/>
</dbReference>
<protein>
    <submittedName>
        <fullName evidence="8">MFS transporter</fullName>
    </submittedName>
</protein>
<comment type="subcellular location">
    <subcellularLocation>
        <location evidence="1">Cell membrane</location>
        <topology evidence="1">Multi-pass membrane protein</topology>
    </subcellularLocation>
</comment>
<dbReference type="InterPro" id="IPR011701">
    <property type="entry name" value="MFS"/>
</dbReference>
<keyword evidence="9" id="KW-1185">Reference proteome</keyword>
<evidence type="ECO:0000256" key="5">
    <source>
        <dbReference type="ARBA" id="ARBA00023136"/>
    </source>
</evidence>
<dbReference type="PROSITE" id="PS50850">
    <property type="entry name" value="MFS"/>
    <property type="match status" value="1"/>
</dbReference>
<evidence type="ECO:0000313" key="9">
    <source>
        <dbReference type="Proteomes" id="UP001525379"/>
    </source>
</evidence>
<dbReference type="InterPro" id="IPR020846">
    <property type="entry name" value="MFS_dom"/>
</dbReference>
<feature type="transmembrane region" description="Helical" evidence="6">
    <location>
        <begin position="53"/>
        <end position="76"/>
    </location>
</feature>
<dbReference type="Pfam" id="PF07690">
    <property type="entry name" value="MFS_1"/>
    <property type="match status" value="1"/>
</dbReference>
<evidence type="ECO:0000256" key="1">
    <source>
        <dbReference type="ARBA" id="ARBA00004651"/>
    </source>
</evidence>
<keyword evidence="2" id="KW-1003">Cell membrane</keyword>
<dbReference type="PANTHER" id="PTHR43124">
    <property type="entry name" value="PURINE EFFLUX PUMP PBUE"/>
    <property type="match status" value="1"/>
</dbReference>
<dbReference type="InterPro" id="IPR050189">
    <property type="entry name" value="MFS_Efflux_Transporters"/>
</dbReference>
<comment type="caution">
    <text evidence="8">The sequence shown here is derived from an EMBL/GenBank/DDBJ whole genome shotgun (WGS) entry which is preliminary data.</text>
</comment>
<gene>
    <name evidence="8" type="ORF">M3D15_00580</name>
</gene>
<dbReference type="SUPFAM" id="SSF103473">
    <property type="entry name" value="MFS general substrate transporter"/>
    <property type="match status" value="1"/>
</dbReference>
<keyword evidence="4 6" id="KW-1133">Transmembrane helix</keyword>
<feature type="transmembrane region" description="Helical" evidence="6">
    <location>
        <begin position="142"/>
        <end position="164"/>
    </location>
</feature>
<feature type="transmembrane region" description="Helical" evidence="6">
    <location>
        <begin position="329"/>
        <end position="356"/>
    </location>
</feature>
<feature type="domain" description="Major facilitator superfamily (MFS) profile" evidence="7">
    <location>
        <begin position="18"/>
        <end position="422"/>
    </location>
</feature>
<dbReference type="CDD" id="cd17324">
    <property type="entry name" value="MFS_NepI_like"/>
    <property type="match status" value="1"/>
</dbReference>
<feature type="transmembrane region" description="Helical" evidence="6">
    <location>
        <begin position="275"/>
        <end position="297"/>
    </location>
</feature>
<reference evidence="8 9" key="1">
    <citation type="submission" date="2022-04" db="EMBL/GenBank/DDBJ databases">
        <title>Human microbiome associated bacterial genomes.</title>
        <authorList>
            <person name="Sandstrom S."/>
            <person name="Salamzade R."/>
            <person name="Kalan L.R."/>
        </authorList>
    </citation>
    <scope>NUCLEOTIDE SEQUENCE [LARGE SCALE GENOMIC DNA]</scope>
    <source>
        <strain evidence="9">p3-SID1799</strain>
    </source>
</reference>
<sequence>MTDASTANSNRTKLPLAALIALSCSTFLSVTIEMLPTGLMHYMAPDLGVTEAQIGYLMTMYAACVVVTSTPLTHWLRKVPRHVLLIGVMVVFGIGSLGTALAPNYPLIVASRLVAGVAHGVFWASVAGYTSLIVPKDQLAKGISITLGGGSTAFVLGVPLGTFLGQMLGWRMAFAVVVALGFLVAAILWKLLPRVDHLSDEFHTSPIEVVAAPTGPGAIEQEFSPKRRRFVVRPKSMPAVALVSTLTGITMFSQYAFYSYVSPFATGVIQIPETYLAVALFSYGLLSAVATGASGFLFGQRTKLGIVINLGLCVVVGAIMLWFAPGIPIFGIAALAVWGMTMGFLPPLLQSSVLMVAPSKFRDLSTAIYSSAFNIGIGGGALVGGLMLTHLGIMSLPTFFLSGMGIALVVAVAAGRMLEAGRARVADGATGS</sequence>
<feature type="transmembrane region" description="Helical" evidence="6">
    <location>
        <begin position="304"/>
        <end position="323"/>
    </location>
</feature>
<feature type="transmembrane region" description="Helical" evidence="6">
    <location>
        <begin position="394"/>
        <end position="414"/>
    </location>
</feature>
<keyword evidence="5 6" id="KW-0472">Membrane</keyword>
<keyword evidence="3 6" id="KW-0812">Transmembrane</keyword>
<feature type="transmembrane region" description="Helical" evidence="6">
    <location>
        <begin position="108"/>
        <end position="130"/>
    </location>
</feature>
<name>A0ABT2HU48_9MICO</name>
<feature type="transmembrane region" description="Helical" evidence="6">
    <location>
        <begin position="83"/>
        <end position="102"/>
    </location>
</feature>
<proteinExistence type="predicted"/>
<dbReference type="InterPro" id="IPR036259">
    <property type="entry name" value="MFS_trans_sf"/>
</dbReference>
<feature type="transmembrane region" description="Helical" evidence="6">
    <location>
        <begin position="368"/>
        <end position="388"/>
    </location>
</feature>
<evidence type="ECO:0000259" key="7">
    <source>
        <dbReference type="PROSITE" id="PS50850"/>
    </source>
</evidence>
<evidence type="ECO:0000256" key="4">
    <source>
        <dbReference type="ARBA" id="ARBA00022989"/>
    </source>
</evidence>
<accession>A0ABT2HU48</accession>
<evidence type="ECO:0000256" key="2">
    <source>
        <dbReference type="ARBA" id="ARBA00022475"/>
    </source>
</evidence>
<feature type="transmembrane region" description="Helical" evidence="6">
    <location>
        <begin position="236"/>
        <end position="255"/>
    </location>
</feature>
<evidence type="ECO:0000256" key="6">
    <source>
        <dbReference type="SAM" id="Phobius"/>
    </source>
</evidence>
<organism evidence="8 9">
    <name type="scientific">Pseudoclavibacter albus</name>
    <dbReference type="NCBI Taxonomy" id="272241"/>
    <lineage>
        <taxon>Bacteria</taxon>
        <taxon>Bacillati</taxon>
        <taxon>Actinomycetota</taxon>
        <taxon>Actinomycetes</taxon>
        <taxon>Micrococcales</taxon>
        <taxon>Microbacteriaceae</taxon>
        <taxon>Pseudoclavibacter</taxon>
    </lineage>
</organism>
<dbReference type="EMBL" id="JALXSQ010000002">
    <property type="protein sequence ID" value="MCT2041844.1"/>
    <property type="molecule type" value="Genomic_DNA"/>
</dbReference>
<evidence type="ECO:0000313" key="8">
    <source>
        <dbReference type="EMBL" id="MCT2041844.1"/>
    </source>
</evidence>